<gene>
    <name evidence="1" type="ORF">S06H3_13999</name>
</gene>
<organism evidence="1">
    <name type="scientific">marine sediment metagenome</name>
    <dbReference type="NCBI Taxonomy" id="412755"/>
    <lineage>
        <taxon>unclassified sequences</taxon>
        <taxon>metagenomes</taxon>
        <taxon>ecological metagenomes</taxon>
    </lineage>
</organism>
<protein>
    <submittedName>
        <fullName evidence="1">Uncharacterized protein</fullName>
    </submittedName>
</protein>
<sequence>WFPYLVGGTSIALSYYYSMLDLEPALTLLSEIGAQVLSGYDFKEYAPPIQNPNLFTLVMSRFGGLTYKPFNYEVTILYPKK</sequence>
<proteinExistence type="predicted"/>
<accession>X1NF51</accession>
<comment type="caution">
    <text evidence="1">The sequence shown here is derived from an EMBL/GenBank/DDBJ whole genome shotgun (WGS) entry which is preliminary data.</text>
</comment>
<feature type="non-terminal residue" evidence="1">
    <location>
        <position position="1"/>
    </location>
</feature>
<dbReference type="AlphaFoldDB" id="X1NF51"/>
<evidence type="ECO:0000313" key="1">
    <source>
        <dbReference type="EMBL" id="GAI17299.1"/>
    </source>
</evidence>
<reference evidence="1" key="1">
    <citation type="journal article" date="2014" name="Front. Microbiol.">
        <title>High frequency of phylogenetically diverse reductive dehalogenase-homologous genes in deep subseafloor sedimentary metagenomes.</title>
        <authorList>
            <person name="Kawai M."/>
            <person name="Futagami T."/>
            <person name="Toyoda A."/>
            <person name="Takaki Y."/>
            <person name="Nishi S."/>
            <person name="Hori S."/>
            <person name="Arai W."/>
            <person name="Tsubouchi T."/>
            <person name="Morono Y."/>
            <person name="Uchiyama I."/>
            <person name="Ito T."/>
            <person name="Fujiyama A."/>
            <person name="Inagaki F."/>
            <person name="Takami H."/>
        </authorList>
    </citation>
    <scope>NUCLEOTIDE SEQUENCE</scope>
    <source>
        <strain evidence="1">Expedition CK06-06</strain>
    </source>
</reference>
<dbReference type="EMBL" id="BARV01006841">
    <property type="protein sequence ID" value="GAI17299.1"/>
    <property type="molecule type" value="Genomic_DNA"/>
</dbReference>
<name>X1NF51_9ZZZZ</name>